<dbReference type="Gene3D" id="3.40.309.10">
    <property type="entry name" value="Aldehyde Dehydrogenase, Chain A, domain 2"/>
    <property type="match status" value="1"/>
</dbReference>
<evidence type="ECO:0000256" key="3">
    <source>
        <dbReference type="PIRNR" id="PIRNR036492"/>
    </source>
</evidence>
<keyword evidence="6" id="KW-0812">Transmembrane</keyword>
<evidence type="ECO:0000256" key="4">
    <source>
        <dbReference type="PROSITE-ProRule" id="PRU10007"/>
    </source>
</evidence>
<dbReference type="InterPro" id="IPR029510">
    <property type="entry name" value="Ald_DH_CS_GLU"/>
</dbReference>
<dbReference type="PANTHER" id="PTHR43570">
    <property type="entry name" value="ALDEHYDE DEHYDROGENASE"/>
    <property type="match status" value="1"/>
</dbReference>
<protein>
    <recommendedName>
        <fullName evidence="3">Aldehyde dehydrogenase</fullName>
    </recommendedName>
</protein>
<proteinExistence type="inferred from homology"/>
<comment type="similarity">
    <text evidence="1 3 5">Belongs to the aldehyde dehydrogenase family.</text>
</comment>
<dbReference type="Pfam" id="PF00171">
    <property type="entry name" value="Aldedh"/>
    <property type="match status" value="1"/>
</dbReference>
<evidence type="ECO:0000313" key="9">
    <source>
        <dbReference type="Proteomes" id="UP001497453"/>
    </source>
</evidence>
<keyword evidence="9" id="KW-1185">Reference proteome</keyword>
<dbReference type="Gene3D" id="3.40.605.10">
    <property type="entry name" value="Aldehyde Dehydrogenase, Chain A, domain 1"/>
    <property type="match status" value="1"/>
</dbReference>
<evidence type="ECO:0000256" key="1">
    <source>
        <dbReference type="ARBA" id="ARBA00009986"/>
    </source>
</evidence>
<organism evidence="8 9">
    <name type="scientific">Somion occarium</name>
    <dbReference type="NCBI Taxonomy" id="3059160"/>
    <lineage>
        <taxon>Eukaryota</taxon>
        <taxon>Fungi</taxon>
        <taxon>Dikarya</taxon>
        <taxon>Basidiomycota</taxon>
        <taxon>Agaricomycotina</taxon>
        <taxon>Agaricomycetes</taxon>
        <taxon>Polyporales</taxon>
        <taxon>Cerrenaceae</taxon>
        <taxon>Somion</taxon>
    </lineage>
</organism>
<dbReference type="InterPro" id="IPR016163">
    <property type="entry name" value="Ald_DH_C"/>
</dbReference>
<sequence length="511" mass="55826">MSSSSTPVEEISKIREALVKGFASGKTKNVQYRKEQLIHLGYLLHENRDRFVETLATDLGRPTLEADFLEINGTISEVQEAYKNVEKWSKPESPPFTLNWFFMRPKIRREPKGVVLIIGPFNFPLWCLLGPLAGAIAAGNTVALKPSEMSSATADLIAELIPKYLDPEVVSVVKGGIPQTSKLIEYPWGHICYTGSQRVAKIIGTAAAQSLTPVTFELGGKSPVIVDKSADLKLAARRILWGKCANAGQICVAPDYLLVLREVEEPFIKELRAVYNSYFGANPAKSDSLSRIISPQHAARIKKLVDETKGNIITGGEVDVDQRYVAPTIVRDVANDDSLMSEEIFGPVLPIIPVDSVDEAIKFINSRDHPLVLYIFAQDRKVKEKVFASTNSGGAVANDVVLHPAAAGLPFGGVGASGSGYTTGKWGFNTFTHFRATLDVPGWLDKIALSHRFPPYTDKKLADLKKVVSYKLPPRPGTHAVTASKRRWGLWTLLALLAAVGALLKKRLGSS</sequence>
<dbReference type="PANTHER" id="PTHR43570:SF16">
    <property type="entry name" value="ALDEHYDE DEHYDROGENASE TYPE III, ISOFORM Q"/>
    <property type="match status" value="1"/>
</dbReference>
<gene>
    <name evidence="8" type="ORF">GFSPODELE1_LOCUS2442</name>
</gene>
<evidence type="ECO:0000313" key="8">
    <source>
        <dbReference type="EMBL" id="CAL1698987.1"/>
    </source>
</evidence>
<dbReference type="EMBL" id="OZ037954">
    <property type="protein sequence ID" value="CAL1698987.1"/>
    <property type="molecule type" value="Genomic_DNA"/>
</dbReference>
<feature type="transmembrane region" description="Helical" evidence="6">
    <location>
        <begin position="113"/>
        <end position="138"/>
    </location>
</feature>
<dbReference type="PIRSF" id="PIRSF036492">
    <property type="entry name" value="ALDH"/>
    <property type="match status" value="1"/>
</dbReference>
<feature type="domain" description="Aldehyde dehydrogenase" evidence="7">
    <location>
        <begin position="9"/>
        <end position="435"/>
    </location>
</feature>
<dbReference type="Proteomes" id="UP001497453">
    <property type="component" value="Chromosome 11"/>
</dbReference>
<evidence type="ECO:0000256" key="6">
    <source>
        <dbReference type="SAM" id="Phobius"/>
    </source>
</evidence>
<evidence type="ECO:0000256" key="2">
    <source>
        <dbReference type="ARBA" id="ARBA00023002"/>
    </source>
</evidence>
<dbReference type="SUPFAM" id="SSF53720">
    <property type="entry name" value="ALDH-like"/>
    <property type="match status" value="1"/>
</dbReference>
<evidence type="ECO:0000256" key="5">
    <source>
        <dbReference type="RuleBase" id="RU003345"/>
    </source>
</evidence>
<keyword evidence="6" id="KW-1133">Transmembrane helix</keyword>
<accession>A0ABP1CTI3</accession>
<dbReference type="InterPro" id="IPR015590">
    <property type="entry name" value="Aldehyde_DH_dom"/>
</dbReference>
<dbReference type="PROSITE" id="PS00687">
    <property type="entry name" value="ALDEHYDE_DEHYDR_GLU"/>
    <property type="match status" value="1"/>
</dbReference>
<dbReference type="InterPro" id="IPR016162">
    <property type="entry name" value="Ald_DH_N"/>
</dbReference>
<keyword evidence="2 3" id="KW-0560">Oxidoreductase</keyword>
<dbReference type="InterPro" id="IPR012394">
    <property type="entry name" value="Aldehyde_DH_NAD(P)"/>
</dbReference>
<reference evidence="9" key="1">
    <citation type="submission" date="2024-04" db="EMBL/GenBank/DDBJ databases">
        <authorList>
            <person name="Shaw F."/>
            <person name="Minotto A."/>
        </authorList>
    </citation>
    <scope>NUCLEOTIDE SEQUENCE [LARGE SCALE GENOMIC DNA]</scope>
</reference>
<feature type="active site" evidence="4">
    <location>
        <position position="217"/>
    </location>
</feature>
<dbReference type="CDD" id="cd07135">
    <property type="entry name" value="ALDH_F14-YMR110C"/>
    <property type="match status" value="1"/>
</dbReference>
<keyword evidence="6" id="KW-0472">Membrane</keyword>
<name>A0ABP1CTI3_9APHY</name>
<evidence type="ECO:0000259" key="7">
    <source>
        <dbReference type="Pfam" id="PF00171"/>
    </source>
</evidence>
<dbReference type="InterPro" id="IPR016161">
    <property type="entry name" value="Ald_DH/histidinol_DH"/>
</dbReference>